<dbReference type="EMBL" id="CP009896">
    <property type="protein sequence ID" value="AIY16153.1"/>
    <property type="molecule type" value="Genomic_DNA"/>
</dbReference>
<evidence type="ECO:0000313" key="2">
    <source>
        <dbReference type="Proteomes" id="UP000030300"/>
    </source>
</evidence>
<dbReference type="Proteomes" id="UP000030300">
    <property type="component" value="Chromosome"/>
</dbReference>
<dbReference type="HOGENOM" id="CLU_2570392_0_0_11"/>
<sequence length="81" mass="8884">MSADFWLGVSAVPIGAAALSLAWWIVGKAIGLLRFPILRLPRLHNPAAVIQYLEKSQDSRAFQFSVPGLVVLVIAERKADR</sequence>
<proteinExistence type="predicted"/>
<accession>A0A0A1DHZ3</accession>
<dbReference type="AlphaFoldDB" id="A0A0A1DHZ3"/>
<keyword evidence="2" id="KW-1185">Reference proteome</keyword>
<reference evidence="1 2" key="1">
    <citation type="journal article" date="2015" name="Genome Announc.">
        <title>Complete Genome Sequence of Steroid-Transforming Nocardioides simplex VKM Ac-2033D.</title>
        <authorList>
            <person name="Shtratnikova V.Y."/>
            <person name="Schelkunov M.I."/>
            <person name="Pekov Y.A."/>
            <person name="Fokina V.V."/>
            <person name="Logacheva M.D."/>
            <person name="Sokolov S.L."/>
            <person name="Bragin E.Y."/>
            <person name="Ashapkin V.V."/>
            <person name="Donova M.V."/>
        </authorList>
    </citation>
    <scope>NUCLEOTIDE SEQUENCE [LARGE SCALE GENOMIC DNA]</scope>
    <source>
        <strain evidence="1 2">VKM Ac-2033D</strain>
    </source>
</reference>
<protein>
    <submittedName>
        <fullName evidence="1">Uncharacterized protein</fullName>
    </submittedName>
</protein>
<dbReference type="KEGG" id="psim:KR76_04155"/>
<name>A0A0A1DHZ3_NOCSI</name>
<dbReference type="RefSeq" id="WP_038676840.1">
    <property type="nucleotide sequence ID" value="NZ_BJMC01000029.1"/>
</dbReference>
<gene>
    <name evidence="1" type="ORF">KR76_04155</name>
</gene>
<evidence type="ECO:0000313" key="1">
    <source>
        <dbReference type="EMBL" id="AIY16153.1"/>
    </source>
</evidence>
<organism evidence="1 2">
    <name type="scientific">Nocardioides simplex</name>
    <name type="common">Arthrobacter simplex</name>
    <dbReference type="NCBI Taxonomy" id="2045"/>
    <lineage>
        <taxon>Bacteria</taxon>
        <taxon>Bacillati</taxon>
        <taxon>Actinomycetota</taxon>
        <taxon>Actinomycetes</taxon>
        <taxon>Propionibacteriales</taxon>
        <taxon>Nocardioidaceae</taxon>
        <taxon>Pimelobacter</taxon>
    </lineage>
</organism>
<dbReference type="GeneID" id="96608154"/>
<dbReference type="STRING" id="2045.KR76_04155"/>